<feature type="region of interest" description="Disordered" evidence="1">
    <location>
        <begin position="146"/>
        <end position="172"/>
    </location>
</feature>
<dbReference type="PROSITE" id="PS51257">
    <property type="entry name" value="PROKAR_LIPOPROTEIN"/>
    <property type="match status" value="1"/>
</dbReference>
<dbReference type="STRING" id="1068978.AMETH_6756"/>
<gene>
    <name evidence="2" type="ORF">AMETH_6756</name>
</gene>
<dbReference type="eggNOG" id="COG1073">
    <property type="taxonomic scope" value="Bacteria"/>
</dbReference>
<dbReference type="Gene3D" id="3.40.50.1820">
    <property type="entry name" value="alpha/beta hydrolase"/>
    <property type="match status" value="1"/>
</dbReference>
<evidence type="ECO:0000313" key="2">
    <source>
        <dbReference type="EMBL" id="AIJ26848.1"/>
    </source>
</evidence>
<feature type="compositionally biased region" description="Gly residues" evidence="1">
    <location>
        <begin position="104"/>
        <end position="114"/>
    </location>
</feature>
<dbReference type="GO" id="GO:0016787">
    <property type="term" value="F:hydrolase activity"/>
    <property type="evidence" value="ECO:0007669"/>
    <property type="project" value="UniProtKB-KW"/>
</dbReference>
<dbReference type="KEGG" id="amq:AMETH_6756"/>
<reference evidence="2 3" key="1">
    <citation type="submission" date="2014-07" db="EMBL/GenBank/DDBJ databases">
        <title>Whole Genome Sequence of the Amycolatopsis methanolica 239.</title>
        <authorList>
            <person name="Tang B."/>
        </authorList>
    </citation>
    <scope>NUCLEOTIDE SEQUENCE [LARGE SCALE GENOMIC DNA]</scope>
    <source>
        <strain evidence="2 3">239</strain>
    </source>
</reference>
<dbReference type="Proteomes" id="UP000062973">
    <property type="component" value="Chromosome"/>
</dbReference>
<organism evidence="2 3">
    <name type="scientific">Amycolatopsis methanolica 239</name>
    <dbReference type="NCBI Taxonomy" id="1068978"/>
    <lineage>
        <taxon>Bacteria</taxon>
        <taxon>Bacillati</taxon>
        <taxon>Actinomycetota</taxon>
        <taxon>Actinomycetes</taxon>
        <taxon>Pseudonocardiales</taxon>
        <taxon>Pseudonocardiaceae</taxon>
        <taxon>Amycolatopsis</taxon>
        <taxon>Amycolatopsis methanolica group</taxon>
    </lineage>
</organism>
<evidence type="ECO:0000313" key="3">
    <source>
        <dbReference type="Proteomes" id="UP000062973"/>
    </source>
</evidence>
<dbReference type="HOGENOM" id="CLU_1552079_0_0_11"/>
<name>A0A076N1Z0_AMYME</name>
<dbReference type="SUPFAM" id="SSF53474">
    <property type="entry name" value="alpha/beta-Hydrolases"/>
    <property type="match status" value="1"/>
</dbReference>
<dbReference type="InterPro" id="IPR029058">
    <property type="entry name" value="AB_hydrolase_fold"/>
</dbReference>
<feature type="compositionally biased region" description="Basic and acidic residues" evidence="1">
    <location>
        <begin position="118"/>
        <end position="128"/>
    </location>
</feature>
<protein>
    <submittedName>
        <fullName evidence="2">Hydrolase, alpha/beta fold family, putative</fullName>
    </submittedName>
</protein>
<keyword evidence="3" id="KW-1185">Reference proteome</keyword>
<accession>A0A076N1Z0</accession>
<evidence type="ECO:0000256" key="1">
    <source>
        <dbReference type="SAM" id="MobiDB-lite"/>
    </source>
</evidence>
<dbReference type="EMBL" id="CP009110">
    <property type="protein sequence ID" value="AIJ26848.1"/>
    <property type="molecule type" value="Genomic_DNA"/>
</dbReference>
<sequence length="172" mass="17703">MAPRPVQVMFNSLGTSCAGDRYLPDAYDPVPGLVLGHSGVMVKEALAVFAPYFVRPGFAVLVIDYRTVGASEGDPRGQDYPQRDLLPAEPAGGGRGADRVVGGQRRGLGRGPGRGSRPAREVCRGAEPQRVERLAVPGAVARARRCAGAAGPAGPGLAAPLRGLGPVPGSRT</sequence>
<proteinExistence type="predicted"/>
<feature type="region of interest" description="Disordered" evidence="1">
    <location>
        <begin position="71"/>
        <end position="128"/>
    </location>
</feature>
<keyword evidence="2" id="KW-0378">Hydrolase</keyword>
<dbReference type="AlphaFoldDB" id="A0A076N1Z0"/>
<dbReference type="PATRIC" id="fig|1068978.7.peg.7255"/>